<dbReference type="RefSeq" id="XP_045288831.1">
    <property type="nucleotide sequence ID" value="XM_045430688.1"/>
</dbReference>
<evidence type="ECO:0000313" key="2">
    <source>
        <dbReference type="Proteomes" id="UP000001631"/>
    </source>
</evidence>
<protein>
    <submittedName>
        <fullName evidence="1">Uncharacterized protein</fullName>
    </submittedName>
</protein>
<dbReference type="InParanoid" id="C0NKF9"/>
<accession>C0NKF9</accession>
<proteinExistence type="predicted"/>
<reference evidence="1" key="1">
    <citation type="submission" date="2009-02" db="EMBL/GenBank/DDBJ databases">
        <title>The Genome Sequence of Ajellomyces capsulatus strain G186AR.</title>
        <authorList>
            <consortium name="The Broad Institute Genome Sequencing Platform"/>
            <person name="Champion M."/>
            <person name="Cuomo C."/>
            <person name="Ma L.-J."/>
            <person name="Henn M.R."/>
            <person name="Sil A."/>
            <person name="Goldman B."/>
            <person name="Young S.K."/>
            <person name="Kodira C.D."/>
            <person name="Zeng Q."/>
            <person name="Koehrsen M."/>
            <person name="Alvarado L."/>
            <person name="Berlin A."/>
            <person name="Borenstein D."/>
            <person name="Chen Z."/>
            <person name="Engels R."/>
            <person name="Freedman E."/>
            <person name="Gellesch M."/>
            <person name="Goldberg J."/>
            <person name="Griggs A."/>
            <person name="Gujja S."/>
            <person name="Heiman D."/>
            <person name="Hepburn T."/>
            <person name="Howarth C."/>
            <person name="Jen D."/>
            <person name="Larson L."/>
            <person name="Lewis B."/>
            <person name="Mehta T."/>
            <person name="Park D."/>
            <person name="Pearson M."/>
            <person name="Roberts A."/>
            <person name="Saif S."/>
            <person name="Shea T."/>
            <person name="Shenoy N."/>
            <person name="Sisk P."/>
            <person name="Stolte C."/>
            <person name="Sykes S."/>
            <person name="Walk T."/>
            <person name="White J."/>
            <person name="Yandava C."/>
            <person name="Klein B."/>
            <person name="McEwen J.G."/>
            <person name="Puccia R."/>
            <person name="Goldman G.H."/>
            <person name="Felipe M.S."/>
            <person name="Nino-Vega G."/>
            <person name="San-Blas G."/>
            <person name="Taylor J."/>
            <person name="Mendoza L."/>
            <person name="Galagan J."/>
            <person name="Nusbaum C."/>
            <person name="Birren B."/>
        </authorList>
    </citation>
    <scope>NUCLEOTIDE SEQUENCE</scope>
    <source>
        <strain evidence="1">G186AR</strain>
    </source>
</reference>
<dbReference type="AlphaFoldDB" id="C0NKF9"/>
<evidence type="ECO:0000313" key="1">
    <source>
        <dbReference type="EMBL" id="EEH08350.1"/>
    </source>
</evidence>
<dbReference type="EMBL" id="GG663366">
    <property type="protein sequence ID" value="EEH08350.1"/>
    <property type="molecule type" value="Genomic_DNA"/>
</dbReference>
<keyword evidence="2" id="KW-1185">Reference proteome</keyword>
<dbReference type="GeneID" id="69036655"/>
<organism evidence="1 2">
    <name type="scientific">Ajellomyces capsulatus (strain G186AR / H82 / ATCC MYA-2454 / RMSCC 2432)</name>
    <name type="common">Darling's disease fungus</name>
    <name type="synonym">Histoplasma capsulatum</name>
    <dbReference type="NCBI Taxonomy" id="447093"/>
    <lineage>
        <taxon>Eukaryota</taxon>
        <taxon>Fungi</taxon>
        <taxon>Dikarya</taxon>
        <taxon>Ascomycota</taxon>
        <taxon>Pezizomycotina</taxon>
        <taxon>Eurotiomycetes</taxon>
        <taxon>Eurotiomycetidae</taxon>
        <taxon>Onygenales</taxon>
        <taxon>Ajellomycetaceae</taxon>
        <taxon>Histoplasma</taxon>
    </lineage>
</organism>
<dbReference type="HOGENOM" id="CLU_1958948_0_0_1"/>
<dbReference type="Proteomes" id="UP000001631">
    <property type="component" value="Unassembled WGS sequence"/>
</dbReference>
<name>C0NKF9_AJECG</name>
<sequence>MSDSEIFRYIEKSSAVRSAEILEAAARLSFSRKDSGESVYSTTIMPTTFWHLDLNSNRWKHYVDGQLNETITGYFEVQYAYLLRCFQGPHCLLELRLKLTPGDIQHFHCFAELGADPLTVELDEQQEG</sequence>
<gene>
    <name evidence="1" type="ORF">HCBG_03639</name>
</gene>